<keyword evidence="1" id="KW-0472">Membrane</keyword>
<protein>
    <submittedName>
        <fullName evidence="2">Uncharacterized protein</fullName>
    </submittedName>
</protein>
<dbReference type="Proteomes" id="UP000224076">
    <property type="component" value="Unassembled WGS sequence"/>
</dbReference>
<dbReference type="EMBL" id="NVDG01000059">
    <property type="protein sequence ID" value="PFU37843.1"/>
    <property type="molecule type" value="Genomic_DNA"/>
</dbReference>
<keyword evidence="1" id="KW-1133">Transmembrane helix</keyword>
<feature type="transmembrane region" description="Helical" evidence="1">
    <location>
        <begin position="6"/>
        <end position="24"/>
    </location>
</feature>
<dbReference type="AlphaFoldDB" id="A0A2B3TRC5"/>
<proteinExistence type="predicted"/>
<accession>A0A2B3TRC5</accession>
<gene>
    <name evidence="2" type="ORF">COK86_27520</name>
</gene>
<name>A0A2B3TRC5_BACCE</name>
<keyword evidence="1" id="KW-0812">Transmembrane</keyword>
<evidence type="ECO:0000256" key="1">
    <source>
        <dbReference type="SAM" id="Phobius"/>
    </source>
</evidence>
<reference evidence="2 3" key="1">
    <citation type="submission" date="2017-09" db="EMBL/GenBank/DDBJ databases">
        <title>Large-scale bioinformatics analysis of Bacillus genomes uncovers conserved roles of natural products in bacterial physiology.</title>
        <authorList>
            <consortium name="Agbiome Team Llc"/>
            <person name="Bleich R.M."/>
            <person name="Grubbs K.J."/>
            <person name="Santa Maria K.C."/>
            <person name="Allen S.E."/>
            <person name="Farag S."/>
            <person name="Shank E.A."/>
            <person name="Bowers A."/>
        </authorList>
    </citation>
    <scope>NUCLEOTIDE SEQUENCE [LARGE SCALE GENOMIC DNA]</scope>
    <source>
        <strain evidence="2 3">AFS061806</strain>
    </source>
</reference>
<organism evidence="2 3">
    <name type="scientific">Bacillus cereus</name>
    <dbReference type="NCBI Taxonomy" id="1396"/>
    <lineage>
        <taxon>Bacteria</taxon>
        <taxon>Bacillati</taxon>
        <taxon>Bacillota</taxon>
        <taxon>Bacilli</taxon>
        <taxon>Bacillales</taxon>
        <taxon>Bacillaceae</taxon>
        <taxon>Bacillus</taxon>
        <taxon>Bacillus cereus group</taxon>
    </lineage>
</organism>
<comment type="caution">
    <text evidence="2">The sequence shown here is derived from an EMBL/GenBank/DDBJ whole genome shotgun (WGS) entry which is preliminary data.</text>
</comment>
<evidence type="ECO:0000313" key="2">
    <source>
        <dbReference type="EMBL" id="PFU37843.1"/>
    </source>
</evidence>
<evidence type="ECO:0000313" key="3">
    <source>
        <dbReference type="Proteomes" id="UP000224076"/>
    </source>
</evidence>
<sequence>MTLFIFFYIPILTWVLGFSFVTGLSEKLYKILHALSVGFVRNAGGTSSCPHQNRHHGFSFSFAAATSSRNPCIIIFVKNYELFDEMLDYYIANKLNSNEQNNLNDIISIRK</sequence>